<dbReference type="AlphaFoldDB" id="A0A8J6TJK2"/>
<evidence type="ECO:0000313" key="4">
    <source>
        <dbReference type="Proteomes" id="UP000614469"/>
    </source>
</evidence>
<feature type="transmembrane region" description="Helical" evidence="1">
    <location>
        <begin position="163"/>
        <end position="180"/>
    </location>
</feature>
<feature type="domain" description="Transglutaminase-like" evidence="2">
    <location>
        <begin position="466"/>
        <end position="539"/>
    </location>
</feature>
<proteinExistence type="predicted"/>
<feature type="transmembrane region" description="Helical" evidence="1">
    <location>
        <begin position="136"/>
        <end position="158"/>
    </location>
</feature>
<evidence type="ECO:0000259" key="2">
    <source>
        <dbReference type="Pfam" id="PF01841"/>
    </source>
</evidence>
<dbReference type="EMBL" id="JACNJN010000143">
    <property type="protein sequence ID" value="MBC8336149.1"/>
    <property type="molecule type" value="Genomic_DNA"/>
</dbReference>
<dbReference type="Gene3D" id="3.10.620.30">
    <property type="match status" value="1"/>
</dbReference>
<feature type="transmembrane region" description="Helical" evidence="1">
    <location>
        <begin position="28"/>
        <end position="45"/>
    </location>
</feature>
<dbReference type="Pfam" id="PF01841">
    <property type="entry name" value="Transglut_core"/>
    <property type="match status" value="1"/>
</dbReference>
<dbReference type="PANTHER" id="PTHR42736:SF1">
    <property type="entry name" value="PROTEIN-GLUTAMINE GAMMA-GLUTAMYLTRANSFERASE"/>
    <property type="match status" value="1"/>
</dbReference>
<reference evidence="3 4" key="1">
    <citation type="submission" date="2020-08" db="EMBL/GenBank/DDBJ databases">
        <title>Bridging the membrane lipid divide: bacteria of the FCB group superphylum have the potential to synthesize archaeal ether lipids.</title>
        <authorList>
            <person name="Villanueva L."/>
            <person name="Von Meijenfeldt F.A.B."/>
            <person name="Westbye A.B."/>
            <person name="Yadav S."/>
            <person name="Hopmans E.C."/>
            <person name="Dutilh B.E."/>
            <person name="Sinninghe Damste J.S."/>
        </authorList>
    </citation>
    <scope>NUCLEOTIDE SEQUENCE [LARGE SCALE GENOMIC DNA]</scope>
    <source>
        <strain evidence="3">NIOZ-UU36</strain>
    </source>
</reference>
<gene>
    <name evidence="3" type="ORF">H8E29_12850</name>
</gene>
<feature type="transmembrane region" description="Helical" evidence="1">
    <location>
        <begin position="225"/>
        <end position="245"/>
    </location>
</feature>
<dbReference type="PANTHER" id="PTHR42736">
    <property type="entry name" value="PROTEIN-GLUTAMINE GAMMA-GLUTAMYLTRANSFERASE"/>
    <property type="match status" value="1"/>
</dbReference>
<name>A0A8J6TJK2_9CHLR</name>
<comment type="caution">
    <text evidence="3">The sequence shown here is derived from an EMBL/GenBank/DDBJ whole genome shotgun (WGS) entry which is preliminary data.</text>
</comment>
<accession>A0A8J6TJK2</accession>
<keyword evidence="1" id="KW-0812">Transmembrane</keyword>
<evidence type="ECO:0000256" key="1">
    <source>
        <dbReference type="SAM" id="Phobius"/>
    </source>
</evidence>
<dbReference type="InterPro" id="IPR052901">
    <property type="entry name" value="Bact_TGase-like"/>
</dbReference>
<feature type="non-terminal residue" evidence="3">
    <location>
        <position position="539"/>
    </location>
</feature>
<keyword evidence="1" id="KW-1133">Transmembrane helix</keyword>
<organism evidence="3 4">
    <name type="scientific">Candidatus Desulfolinea nitratireducens</name>
    <dbReference type="NCBI Taxonomy" id="2841698"/>
    <lineage>
        <taxon>Bacteria</taxon>
        <taxon>Bacillati</taxon>
        <taxon>Chloroflexota</taxon>
        <taxon>Anaerolineae</taxon>
        <taxon>Anaerolineales</taxon>
        <taxon>Anaerolineales incertae sedis</taxon>
        <taxon>Candidatus Desulfolinea</taxon>
    </lineage>
</organism>
<dbReference type="SUPFAM" id="SSF54001">
    <property type="entry name" value="Cysteine proteinases"/>
    <property type="match status" value="1"/>
</dbReference>
<evidence type="ECO:0000313" key="3">
    <source>
        <dbReference type="EMBL" id="MBC8336149.1"/>
    </source>
</evidence>
<feature type="transmembrane region" description="Helical" evidence="1">
    <location>
        <begin position="82"/>
        <end position="102"/>
    </location>
</feature>
<feature type="transmembrane region" description="Helical" evidence="1">
    <location>
        <begin position="186"/>
        <end position="205"/>
    </location>
</feature>
<feature type="transmembrane region" description="Helical" evidence="1">
    <location>
        <begin position="57"/>
        <end position="75"/>
    </location>
</feature>
<sequence>MGALIELTINALLLYTQRMQKSFTRWRDIPAIILFAMILFTSSARLVSTDWTPDLEVARNVSLLSLLLGLALGISRLKKFGVILLTLSFSILIVPWQLLSIIDQKHLLITRITKGSSRLLSGFNQLAERQPVDDHIFFIMLMVMVFWFTGLYASYVFVRYQNIIAALFPSTLIILIVQYYDQTSETSFWSIGIYFLFVFVLLGRLNFLENKERWQRENVFTDPGIGLDISIITLSATAIIVLFAWSIPSSRAEWAAIASWWQNSTGSLTDAQKQLGNAFASIDEKPVEDSGDLYKSRLLLGERPFQNNQILFTAHISDGRLAQRYYWKLRVYDIYEDGYWSHSQDTLTRFIPSMVEIHPPNTDTSFFQEFVFTNKIPSQSVLLTVQQPINISSNTQVVYTPLPDGTMDISRLLAQSSLNSNESYTIKSALAEPTIAKMRQAGTEYPDWVVERYLQLPEDFPESIRELAAELSLNQETPYDQAFAITSYLRSEIFYDEKIPSPPQDQDPIEWFLFTWKRGFCNYSASANVVMLRAVGIPA</sequence>
<dbReference type="Proteomes" id="UP000614469">
    <property type="component" value="Unassembled WGS sequence"/>
</dbReference>
<keyword evidence="1" id="KW-0472">Membrane</keyword>
<protein>
    <submittedName>
        <fullName evidence="3">Transglutaminase domain-containing protein</fullName>
    </submittedName>
</protein>
<dbReference type="InterPro" id="IPR038765">
    <property type="entry name" value="Papain-like_cys_pep_sf"/>
</dbReference>
<dbReference type="InterPro" id="IPR002931">
    <property type="entry name" value="Transglutaminase-like"/>
</dbReference>